<evidence type="ECO:0000313" key="2">
    <source>
        <dbReference type="Proteomes" id="UP000231987"/>
    </source>
</evidence>
<comment type="caution">
    <text evidence="1">The sequence shown here is derived from an EMBL/GenBank/DDBJ whole genome shotgun (WGS) entry which is preliminary data.</text>
</comment>
<reference evidence="1 2" key="1">
    <citation type="submission" date="2017-06" db="EMBL/GenBank/DDBJ databases">
        <title>Ensifer strains isolated from leguminous trees and herbs display diverse denitrification phenotypes with some acting as strong N2O sinks.</title>
        <authorList>
            <person name="Woliy K."/>
            <person name="Mania D."/>
            <person name="Bakken L.R."/>
            <person name="Frostegard A."/>
        </authorList>
    </citation>
    <scope>NUCLEOTIDE SEQUENCE [LARGE SCALE GENOMIC DNA]</scope>
    <source>
        <strain evidence="1 2">AC50a</strain>
    </source>
</reference>
<accession>A0A2J0Z7Q7</accession>
<dbReference type="Proteomes" id="UP000231987">
    <property type="component" value="Unassembled WGS sequence"/>
</dbReference>
<name>A0A2J0Z7Q7_RHIML</name>
<sequence>MQVSPAFKVAFRNACRGLCRSCLARRLFGRKLAGGDVIVRDGGRAATHRSGSLLLGDGEIVERASGGDGNV</sequence>
<protein>
    <submittedName>
        <fullName evidence="1">Uncharacterized protein</fullName>
    </submittedName>
</protein>
<evidence type="ECO:0000313" key="1">
    <source>
        <dbReference type="EMBL" id="PJR16549.1"/>
    </source>
</evidence>
<dbReference type="EMBL" id="NJGD01000002">
    <property type="protein sequence ID" value="PJR16549.1"/>
    <property type="molecule type" value="Genomic_DNA"/>
</dbReference>
<organism evidence="1 2">
    <name type="scientific">Rhizobium meliloti</name>
    <name type="common">Ensifer meliloti</name>
    <name type="synonym">Sinorhizobium meliloti</name>
    <dbReference type="NCBI Taxonomy" id="382"/>
    <lineage>
        <taxon>Bacteria</taxon>
        <taxon>Pseudomonadati</taxon>
        <taxon>Pseudomonadota</taxon>
        <taxon>Alphaproteobacteria</taxon>
        <taxon>Hyphomicrobiales</taxon>
        <taxon>Rhizobiaceae</taxon>
        <taxon>Sinorhizobium/Ensifer group</taxon>
        <taxon>Sinorhizobium</taxon>
    </lineage>
</organism>
<gene>
    <name evidence="1" type="ORF">CEJ86_07205</name>
</gene>
<dbReference type="AlphaFoldDB" id="A0A2J0Z7Q7"/>
<proteinExistence type="predicted"/>